<feature type="chain" id="PRO_5020963422" description="Parallel beta helix pectate lyase-like protein" evidence="1">
    <location>
        <begin position="27"/>
        <end position="420"/>
    </location>
</feature>
<dbReference type="OrthoDB" id="3333873at2"/>
<reference evidence="2 3" key="1">
    <citation type="journal article" date="2015" name="Stand. Genomic Sci.">
        <title>Genomic Encyclopedia of Bacterial and Archaeal Type Strains, Phase III: the genomes of soil and plant-associated and newly described type strains.</title>
        <authorList>
            <person name="Whitman W.B."/>
            <person name="Woyke T."/>
            <person name="Klenk H.P."/>
            <person name="Zhou Y."/>
            <person name="Lilburn T.G."/>
            <person name="Beck B.J."/>
            <person name="De Vos P."/>
            <person name="Vandamme P."/>
            <person name="Eisen J.A."/>
            <person name="Garrity G."/>
            <person name="Hugenholtz P."/>
            <person name="Kyrpides N.C."/>
        </authorList>
    </citation>
    <scope>NUCLEOTIDE SEQUENCE [LARGE SCALE GENOMIC DNA]</scope>
    <source>
        <strain evidence="2 3">VKM Ac-2541</strain>
    </source>
</reference>
<keyword evidence="1" id="KW-0732">Signal</keyword>
<dbReference type="SUPFAM" id="SSF51126">
    <property type="entry name" value="Pectin lyase-like"/>
    <property type="match status" value="1"/>
</dbReference>
<keyword evidence="3" id="KW-1185">Reference proteome</keyword>
<dbReference type="InterPro" id="IPR011050">
    <property type="entry name" value="Pectin_lyase_fold/virulence"/>
</dbReference>
<organism evidence="2 3">
    <name type="scientific">Kribbella antiqua</name>
    <dbReference type="NCBI Taxonomy" id="2512217"/>
    <lineage>
        <taxon>Bacteria</taxon>
        <taxon>Bacillati</taxon>
        <taxon>Actinomycetota</taxon>
        <taxon>Actinomycetes</taxon>
        <taxon>Propionibacteriales</taxon>
        <taxon>Kribbellaceae</taxon>
        <taxon>Kribbella</taxon>
    </lineage>
</organism>
<evidence type="ECO:0000313" key="2">
    <source>
        <dbReference type="EMBL" id="TCO41610.1"/>
    </source>
</evidence>
<proteinExistence type="predicted"/>
<dbReference type="Proteomes" id="UP000295573">
    <property type="component" value="Unassembled WGS sequence"/>
</dbReference>
<evidence type="ECO:0000256" key="1">
    <source>
        <dbReference type="SAM" id="SignalP"/>
    </source>
</evidence>
<evidence type="ECO:0008006" key="4">
    <source>
        <dbReference type="Google" id="ProtNLM"/>
    </source>
</evidence>
<protein>
    <recommendedName>
        <fullName evidence="4">Parallel beta helix pectate lyase-like protein</fullName>
    </recommendedName>
</protein>
<dbReference type="AlphaFoldDB" id="A0A4V2S2S7"/>
<comment type="caution">
    <text evidence="2">The sequence shown here is derived from an EMBL/GenBank/DDBJ whole genome shotgun (WGS) entry which is preliminary data.</text>
</comment>
<dbReference type="EMBL" id="SLWR01000015">
    <property type="protein sequence ID" value="TCO41610.1"/>
    <property type="molecule type" value="Genomic_DNA"/>
</dbReference>
<feature type="signal peptide" evidence="1">
    <location>
        <begin position="1"/>
        <end position="26"/>
    </location>
</feature>
<dbReference type="InterPro" id="IPR012334">
    <property type="entry name" value="Pectin_lyas_fold"/>
</dbReference>
<evidence type="ECO:0000313" key="3">
    <source>
        <dbReference type="Proteomes" id="UP000295573"/>
    </source>
</evidence>
<accession>A0A4V2S2S7</accession>
<dbReference type="RefSeq" id="WP_132156183.1">
    <property type="nucleotide sequence ID" value="NZ_SLWR01000015.1"/>
</dbReference>
<gene>
    <name evidence="2" type="ORF">EV646_115151</name>
</gene>
<name>A0A4V2S2S7_9ACTN</name>
<dbReference type="Gene3D" id="2.160.20.10">
    <property type="entry name" value="Single-stranded right-handed beta-helix, Pectin lyase-like"/>
    <property type="match status" value="1"/>
</dbReference>
<sequence>MHKLAAVLTTALTTTCLIAAAGVAQAAPAAVTYYIDSSAGSDSAAGTTTGTAWKSLAKVNGFAFNPGDQILFKRGGSWTGTLTLSRSGTSEAPIVVGAYGSGALPKIGGPVLNCVAVTGSDYFIGDLRASGCNWAGFELFGDSIVMDTIQADNNVVGVSITDGSDWNEVRWSTIVDNNKMSVNDSKPDNDSGAFGLLVHGDDNKIRHNTITGSFATSIDYTYDGAAVEIFNGNRNRIEYNKTADNDTFTELGHEAGKTADDNVFAYNSVTSTKPSGTFLITRGALSNIGPVMRTLAVNNSVYLPNGDGWSCDAGCGPDILKLRSNIVKVGKKVGYDDSFDTGNPADAADEARGVYQSSVYQFTLGPNSVKADPLYTSTTDLRLKAGSPAIGRGEDAGYDYDLASKDLSTTTRWDAGAYQY</sequence>